<evidence type="ECO:0000313" key="2">
    <source>
        <dbReference type="Proteomes" id="UP001234297"/>
    </source>
</evidence>
<organism evidence="1 2">
    <name type="scientific">Persea americana</name>
    <name type="common">Avocado</name>
    <dbReference type="NCBI Taxonomy" id="3435"/>
    <lineage>
        <taxon>Eukaryota</taxon>
        <taxon>Viridiplantae</taxon>
        <taxon>Streptophyta</taxon>
        <taxon>Embryophyta</taxon>
        <taxon>Tracheophyta</taxon>
        <taxon>Spermatophyta</taxon>
        <taxon>Magnoliopsida</taxon>
        <taxon>Magnoliidae</taxon>
        <taxon>Laurales</taxon>
        <taxon>Lauraceae</taxon>
        <taxon>Persea</taxon>
    </lineage>
</organism>
<reference evidence="1 2" key="1">
    <citation type="journal article" date="2022" name="Hortic Res">
        <title>A haplotype resolved chromosomal level avocado genome allows analysis of novel avocado genes.</title>
        <authorList>
            <person name="Nath O."/>
            <person name="Fletcher S.J."/>
            <person name="Hayward A."/>
            <person name="Shaw L.M."/>
            <person name="Masouleh A.K."/>
            <person name="Furtado A."/>
            <person name="Henry R.J."/>
            <person name="Mitter N."/>
        </authorList>
    </citation>
    <scope>NUCLEOTIDE SEQUENCE [LARGE SCALE GENOMIC DNA]</scope>
    <source>
        <strain evidence="2">cv. Hass</strain>
    </source>
</reference>
<comment type="caution">
    <text evidence="1">The sequence shown here is derived from an EMBL/GenBank/DDBJ whole genome shotgun (WGS) entry which is preliminary data.</text>
</comment>
<sequence length="107" mass="11529">MTGGEGAVPYLWMAVVRFRVEGKRGVSGGERASPQGSGDAILSVLQKGCPPKSDELSKRNLSFFSGNVIVSVLQQRYPPKSNEDLPKSNKESNRNSPFFSGEAILSV</sequence>
<name>A0ACC2M210_PERAE</name>
<dbReference type="EMBL" id="CM056813">
    <property type="protein sequence ID" value="KAJ8639366.1"/>
    <property type="molecule type" value="Genomic_DNA"/>
</dbReference>
<accession>A0ACC2M210</accession>
<dbReference type="Proteomes" id="UP001234297">
    <property type="component" value="Chromosome 5"/>
</dbReference>
<gene>
    <name evidence="1" type="ORF">MRB53_016060</name>
</gene>
<protein>
    <submittedName>
        <fullName evidence="1">Uncharacterized protein</fullName>
    </submittedName>
</protein>
<evidence type="ECO:0000313" key="1">
    <source>
        <dbReference type="EMBL" id="KAJ8639366.1"/>
    </source>
</evidence>
<keyword evidence="2" id="KW-1185">Reference proteome</keyword>
<proteinExistence type="predicted"/>